<keyword evidence="2" id="KW-1185">Reference proteome</keyword>
<proteinExistence type="predicted"/>
<reference evidence="1 2" key="1">
    <citation type="submission" date="2024-03" db="EMBL/GenBank/DDBJ databases">
        <title>Novel Streptomyces species of biotechnological and ecological value are a feature of Machair soil.</title>
        <authorList>
            <person name="Prole J.R."/>
            <person name="Goodfellow M."/>
            <person name="Allenby N."/>
            <person name="Ward A.C."/>
        </authorList>
    </citation>
    <scope>NUCLEOTIDE SEQUENCE [LARGE SCALE GENOMIC DNA]</scope>
    <source>
        <strain evidence="1 2">MS1.HAVA.3</strain>
    </source>
</reference>
<organism evidence="1 2">
    <name type="scientific">Streptomyces caledonius</name>
    <dbReference type="NCBI Taxonomy" id="3134107"/>
    <lineage>
        <taxon>Bacteria</taxon>
        <taxon>Bacillati</taxon>
        <taxon>Actinomycetota</taxon>
        <taxon>Actinomycetes</taxon>
        <taxon>Kitasatosporales</taxon>
        <taxon>Streptomycetaceae</taxon>
        <taxon>Streptomyces</taxon>
    </lineage>
</organism>
<dbReference type="EMBL" id="JBBKAM010000002">
    <property type="protein sequence ID" value="MEJ8641480.1"/>
    <property type="molecule type" value="Genomic_DNA"/>
</dbReference>
<dbReference type="Proteomes" id="UP001382904">
    <property type="component" value="Unassembled WGS sequence"/>
</dbReference>
<comment type="caution">
    <text evidence="1">The sequence shown here is derived from an EMBL/GenBank/DDBJ whole genome shotgun (WGS) entry which is preliminary data.</text>
</comment>
<evidence type="ECO:0000313" key="1">
    <source>
        <dbReference type="EMBL" id="MEJ8641480.1"/>
    </source>
</evidence>
<evidence type="ECO:0000313" key="2">
    <source>
        <dbReference type="Proteomes" id="UP001382904"/>
    </source>
</evidence>
<gene>
    <name evidence="1" type="ORF">WKI68_08245</name>
</gene>
<protein>
    <submittedName>
        <fullName evidence="1">Uncharacterized protein</fullName>
    </submittedName>
</protein>
<name>A0ABU8U1B8_9ACTN</name>
<accession>A0ABU8U1B8</accession>
<sequence>MRVEHRAPQPGQIRLLLALLQDEECVRRADRLDRLEGQVVRVARADADH</sequence>